<dbReference type="Pfam" id="PF00005">
    <property type="entry name" value="ABC_tran"/>
    <property type="match status" value="1"/>
</dbReference>
<keyword evidence="4 7" id="KW-0067">ATP-binding</keyword>
<keyword evidence="10" id="KW-1185">Reference proteome</keyword>
<dbReference type="NCBIfam" id="TIGR01187">
    <property type="entry name" value="potA"/>
    <property type="match status" value="1"/>
</dbReference>
<comment type="similarity">
    <text evidence="7">Belongs to the ABC transporter superfamily. Spermidine/putrescine importer (TC 3.A.1.11.1) family.</text>
</comment>
<dbReference type="Gene3D" id="3.40.50.300">
    <property type="entry name" value="P-loop containing nucleotide triphosphate hydrolases"/>
    <property type="match status" value="1"/>
</dbReference>
<dbReference type="EMBL" id="CP030074">
    <property type="protein sequence ID" value="AWW43669.1"/>
    <property type="molecule type" value="Genomic_DNA"/>
</dbReference>
<dbReference type="PROSITE" id="PS00211">
    <property type="entry name" value="ABC_TRANSPORTER_1"/>
    <property type="match status" value="1"/>
</dbReference>
<dbReference type="Pfam" id="PF08402">
    <property type="entry name" value="TOBE_2"/>
    <property type="match status" value="1"/>
</dbReference>
<dbReference type="Proteomes" id="UP000249616">
    <property type="component" value="Plasmid unnamed1"/>
</dbReference>
<evidence type="ECO:0000256" key="6">
    <source>
        <dbReference type="ARBA" id="ARBA00023136"/>
    </source>
</evidence>
<evidence type="ECO:0000256" key="4">
    <source>
        <dbReference type="ARBA" id="ARBA00022840"/>
    </source>
</evidence>
<geneLocation type="plasmid" evidence="9 10">
    <name>unnamed1</name>
</geneLocation>
<dbReference type="PROSITE" id="PS50893">
    <property type="entry name" value="ABC_TRANSPORTER_2"/>
    <property type="match status" value="1"/>
</dbReference>
<name>A0A2Z4JEX4_9ACTN</name>
<keyword evidence="9" id="KW-0614">Plasmid</keyword>
<dbReference type="SUPFAM" id="SSF52540">
    <property type="entry name" value="P-loop containing nucleoside triphosphate hydrolases"/>
    <property type="match status" value="1"/>
</dbReference>
<dbReference type="PANTHER" id="PTHR42781:SF4">
    <property type="entry name" value="SPERMIDINE_PUTRESCINE IMPORT ATP-BINDING PROTEIN POTA"/>
    <property type="match status" value="1"/>
</dbReference>
<gene>
    <name evidence="7" type="primary">potA</name>
    <name evidence="9" type="ORF">DN051_43895</name>
</gene>
<dbReference type="GO" id="GO:0043190">
    <property type="term" value="C:ATP-binding cassette (ABC) transporter complex"/>
    <property type="evidence" value="ECO:0007669"/>
    <property type="project" value="InterPro"/>
</dbReference>
<keyword evidence="6 7" id="KW-0472">Membrane</keyword>
<dbReference type="InterPro" id="IPR017871">
    <property type="entry name" value="ABC_transporter-like_CS"/>
</dbReference>
<dbReference type="GO" id="GO:0005524">
    <property type="term" value="F:ATP binding"/>
    <property type="evidence" value="ECO:0007669"/>
    <property type="project" value="UniProtKB-KW"/>
</dbReference>
<evidence type="ECO:0000256" key="3">
    <source>
        <dbReference type="ARBA" id="ARBA00022741"/>
    </source>
</evidence>
<dbReference type="GO" id="GO:0016887">
    <property type="term" value="F:ATP hydrolysis activity"/>
    <property type="evidence" value="ECO:0007669"/>
    <property type="project" value="InterPro"/>
</dbReference>
<keyword evidence="5 7" id="KW-1278">Translocase</keyword>
<evidence type="ECO:0000313" key="10">
    <source>
        <dbReference type="Proteomes" id="UP000249616"/>
    </source>
</evidence>
<accession>A0A2Z4JEX4</accession>
<dbReference type="SMART" id="SM00382">
    <property type="entry name" value="AAA"/>
    <property type="match status" value="1"/>
</dbReference>
<evidence type="ECO:0000256" key="2">
    <source>
        <dbReference type="ARBA" id="ARBA00022475"/>
    </source>
</evidence>
<reference evidence="10" key="1">
    <citation type="submission" date="2018-06" db="EMBL/GenBank/DDBJ databases">
        <authorList>
            <person name="Li K."/>
        </authorList>
    </citation>
    <scope>NUCLEOTIDE SEQUENCE [LARGE SCALE GENOMIC DNA]</scope>
    <source>
        <strain evidence="10">ZFG47</strain>
        <plasmid evidence="10">unnamed1</plasmid>
    </source>
</reference>
<dbReference type="InterPro" id="IPR027417">
    <property type="entry name" value="P-loop_NTPase"/>
</dbReference>
<dbReference type="Gene3D" id="2.40.50.100">
    <property type="match status" value="1"/>
</dbReference>
<keyword evidence="1 7" id="KW-0813">Transport</keyword>
<comment type="catalytic activity">
    <reaction evidence="7">
        <text>ATP + H2O + polyamine-[polyamine-binding protein]Side 1 = ADP + phosphate + polyamineSide 2 + [polyamine-binding protein]Side 1.</text>
        <dbReference type="EC" id="7.6.2.11"/>
    </reaction>
</comment>
<evidence type="ECO:0000313" key="9">
    <source>
        <dbReference type="EMBL" id="AWW43669.1"/>
    </source>
</evidence>
<evidence type="ECO:0000256" key="7">
    <source>
        <dbReference type="RuleBase" id="RU364083"/>
    </source>
</evidence>
<dbReference type="InterPro" id="IPR013611">
    <property type="entry name" value="Transp-assoc_OB_typ2"/>
</dbReference>
<dbReference type="KEGG" id="scad:DN051_43895"/>
<keyword evidence="2 7" id="KW-1003">Cell membrane</keyword>
<dbReference type="InterPro" id="IPR008995">
    <property type="entry name" value="Mo/tungstate-bd_C_term_dom"/>
</dbReference>
<dbReference type="AlphaFoldDB" id="A0A2Z4JEX4"/>
<organism evidence="9 10">
    <name type="scientific">Streptomyces cadmiisoli</name>
    <dbReference type="NCBI Taxonomy" id="2184053"/>
    <lineage>
        <taxon>Bacteria</taxon>
        <taxon>Bacillati</taxon>
        <taxon>Actinomycetota</taxon>
        <taxon>Actinomycetes</taxon>
        <taxon>Kitasatosporales</taxon>
        <taxon>Streptomycetaceae</taxon>
        <taxon>Streptomyces</taxon>
        <taxon>Streptomyces aurantiacus group</taxon>
    </lineage>
</organism>
<keyword evidence="3 7" id="KW-0547">Nucleotide-binding</keyword>
<dbReference type="SUPFAM" id="SSF50331">
    <property type="entry name" value="MOP-like"/>
    <property type="match status" value="1"/>
</dbReference>
<evidence type="ECO:0000259" key="8">
    <source>
        <dbReference type="PROSITE" id="PS50893"/>
    </source>
</evidence>
<dbReference type="InterPro" id="IPR050093">
    <property type="entry name" value="ABC_SmlMolc_Importer"/>
</dbReference>
<proteinExistence type="inferred from homology"/>
<dbReference type="PANTHER" id="PTHR42781">
    <property type="entry name" value="SPERMIDINE/PUTRESCINE IMPORT ATP-BINDING PROTEIN POTA"/>
    <property type="match status" value="1"/>
</dbReference>
<feature type="domain" description="ABC transporter" evidence="8">
    <location>
        <begin position="1"/>
        <end position="229"/>
    </location>
</feature>
<dbReference type="FunFam" id="3.40.50.300:FF:000133">
    <property type="entry name" value="Spermidine/putrescine import ATP-binding protein PotA"/>
    <property type="match status" value="1"/>
</dbReference>
<comment type="function">
    <text evidence="7">Part of the ABC transporter complex PotABCD involved in spermidine/putrescine import. Responsible for energy coupling to the transport system.</text>
</comment>
<dbReference type="InterPro" id="IPR003593">
    <property type="entry name" value="AAA+_ATPase"/>
</dbReference>
<dbReference type="InterPro" id="IPR003439">
    <property type="entry name" value="ABC_transporter-like_ATP-bd"/>
</dbReference>
<evidence type="ECO:0000256" key="5">
    <source>
        <dbReference type="ARBA" id="ARBA00022967"/>
    </source>
</evidence>
<dbReference type="GO" id="GO:0015417">
    <property type="term" value="F:ABC-type polyamine transporter activity"/>
    <property type="evidence" value="ECO:0007669"/>
    <property type="project" value="UniProtKB-EC"/>
</dbReference>
<dbReference type="EC" id="7.6.2.11" evidence="7"/>
<dbReference type="InterPro" id="IPR005893">
    <property type="entry name" value="PotA-like"/>
</dbReference>
<comment type="subunit">
    <text evidence="7">The complex is composed of two ATP-binding proteins (PotA), two transmembrane proteins (PotB and PotC) and a solute-binding protein (PotD).</text>
</comment>
<protein>
    <recommendedName>
        <fullName evidence="7">Spermidine/putrescine import ATP-binding protein PotA</fullName>
        <ecNumber evidence="7">7.6.2.11</ecNumber>
    </recommendedName>
</protein>
<sequence length="349" mass="37837">MRGVVKSLGGKTVVDGIDLTVGTGEFFSILGPSGCGKTTSLRMLAGFLTPDSGHILLQGADVTSVPPYRRDVNTVFQTYALFGHLSVAENVAFGLRRRRVPKPEIVRRVGEALELVDLADRPHAKPQELSGGQRQRVALARALVNLPKLLLLDEPLGALDLQLRRQMQQELKRIQREVGITFVYVTHDQEEALTMSDQIAVMNRGRIEQVGHPREVYDRPSSAFVARFIGTSNLLDATARDGSLVLGSGTVVADRPSEVAREAAVRVSIRPEKLALADPGSVDGPRLRARVQNVSYLGVITDYRLETAEGVQLTVVEANPGGQAGGKRRAAGDEVDVTWHPDDVVTLTS</sequence>
<evidence type="ECO:0000256" key="1">
    <source>
        <dbReference type="ARBA" id="ARBA00022448"/>
    </source>
</evidence>